<keyword evidence="2" id="KW-1185">Reference proteome</keyword>
<sequence>MFQGYYSNEWTDTSVVLFDRPLGEILSTLNGHSKKVITVKFVAEGDLVVTGSTDKVYMSWYVLGVLGRVLSSFINLAV</sequence>
<evidence type="ECO:0000313" key="2">
    <source>
        <dbReference type="Proteomes" id="UP001060215"/>
    </source>
</evidence>
<proteinExistence type="predicted"/>
<gene>
    <name evidence="1" type="ORF">LOK49_LG09G01837</name>
</gene>
<comment type="caution">
    <text evidence="1">The sequence shown here is derived from an EMBL/GenBank/DDBJ whole genome shotgun (WGS) entry which is preliminary data.</text>
</comment>
<name>A0ACC0GLM2_9ERIC</name>
<dbReference type="Proteomes" id="UP001060215">
    <property type="component" value="Chromosome 8"/>
</dbReference>
<dbReference type="EMBL" id="CM045765">
    <property type="protein sequence ID" value="KAI8001874.1"/>
    <property type="molecule type" value="Genomic_DNA"/>
</dbReference>
<accession>A0ACC0GLM2</accession>
<reference evidence="1 2" key="1">
    <citation type="journal article" date="2022" name="Plant J.">
        <title>Chromosome-level genome of Camellia lanceoleosa provides a valuable resource for understanding genome evolution and self-incompatibility.</title>
        <authorList>
            <person name="Gong W."/>
            <person name="Xiao S."/>
            <person name="Wang L."/>
            <person name="Liao Z."/>
            <person name="Chang Y."/>
            <person name="Mo W."/>
            <person name="Hu G."/>
            <person name="Li W."/>
            <person name="Zhao G."/>
            <person name="Zhu H."/>
            <person name="Hu X."/>
            <person name="Ji K."/>
            <person name="Xiang X."/>
            <person name="Song Q."/>
            <person name="Yuan D."/>
            <person name="Jin S."/>
            <person name="Zhang L."/>
        </authorList>
    </citation>
    <scope>NUCLEOTIDE SEQUENCE [LARGE SCALE GENOMIC DNA]</scope>
    <source>
        <strain evidence="1">SQ_2022a</strain>
    </source>
</reference>
<protein>
    <submittedName>
        <fullName evidence="1">Uncharacterized protein</fullName>
    </submittedName>
</protein>
<evidence type="ECO:0000313" key="1">
    <source>
        <dbReference type="EMBL" id="KAI8001874.1"/>
    </source>
</evidence>
<organism evidence="1 2">
    <name type="scientific">Camellia lanceoleosa</name>
    <dbReference type="NCBI Taxonomy" id="1840588"/>
    <lineage>
        <taxon>Eukaryota</taxon>
        <taxon>Viridiplantae</taxon>
        <taxon>Streptophyta</taxon>
        <taxon>Embryophyta</taxon>
        <taxon>Tracheophyta</taxon>
        <taxon>Spermatophyta</taxon>
        <taxon>Magnoliopsida</taxon>
        <taxon>eudicotyledons</taxon>
        <taxon>Gunneridae</taxon>
        <taxon>Pentapetalae</taxon>
        <taxon>asterids</taxon>
        <taxon>Ericales</taxon>
        <taxon>Theaceae</taxon>
        <taxon>Camellia</taxon>
    </lineage>
</organism>